<feature type="region of interest" description="Disordered" evidence="1">
    <location>
        <begin position="74"/>
        <end position="149"/>
    </location>
</feature>
<dbReference type="EMBL" id="DVND01000198">
    <property type="protein sequence ID" value="HIU49291.1"/>
    <property type="molecule type" value="Genomic_DNA"/>
</dbReference>
<dbReference type="InterPro" id="IPR012340">
    <property type="entry name" value="NA-bd_OB-fold"/>
</dbReference>
<dbReference type="AlphaFoldDB" id="A0A9D1LWI0"/>
<dbReference type="Gene3D" id="2.40.50.140">
    <property type="entry name" value="Nucleic acid-binding proteins"/>
    <property type="match status" value="1"/>
</dbReference>
<feature type="domain" description="S1 motif" evidence="2">
    <location>
        <begin position="6"/>
        <end position="74"/>
    </location>
</feature>
<comment type="caution">
    <text evidence="3">The sequence shown here is derived from an EMBL/GenBank/DDBJ whole genome shotgun (WGS) entry which is preliminary data.</text>
</comment>
<gene>
    <name evidence="3" type="ORF">IAB04_07975</name>
</gene>
<accession>A0A9D1LWI0</accession>
<dbReference type="InterPro" id="IPR003029">
    <property type="entry name" value="S1_domain"/>
</dbReference>
<dbReference type="GO" id="GO:0006412">
    <property type="term" value="P:translation"/>
    <property type="evidence" value="ECO:0007669"/>
    <property type="project" value="TreeGrafter"/>
</dbReference>
<evidence type="ECO:0000256" key="1">
    <source>
        <dbReference type="SAM" id="MobiDB-lite"/>
    </source>
</evidence>
<dbReference type="FunFam" id="2.40.50.140:FF:000051">
    <property type="entry name" value="RNA-binding transcriptional accessory protein"/>
    <property type="match status" value="1"/>
</dbReference>
<dbReference type="SMART" id="SM00316">
    <property type="entry name" value="S1"/>
    <property type="match status" value="1"/>
</dbReference>
<name>A0A9D1LWI0_9FIRM</name>
<reference evidence="3" key="1">
    <citation type="submission" date="2020-10" db="EMBL/GenBank/DDBJ databases">
        <authorList>
            <person name="Gilroy R."/>
        </authorList>
    </citation>
    <scope>NUCLEOTIDE SEQUENCE</scope>
    <source>
        <strain evidence="3">ChiSjej4B22-9803</strain>
    </source>
</reference>
<dbReference type="CDD" id="cd05692">
    <property type="entry name" value="S1_RPS1_repeat_hs4"/>
    <property type="match status" value="1"/>
</dbReference>
<organism evidence="3 4">
    <name type="scientific">Candidatus Avimonoglobus intestinipullorum</name>
    <dbReference type="NCBI Taxonomy" id="2840699"/>
    <lineage>
        <taxon>Bacteria</taxon>
        <taxon>Bacillati</taxon>
        <taxon>Bacillota</taxon>
        <taxon>Clostridia</taxon>
        <taxon>Eubacteriales</taxon>
        <taxon>Candidatus Avimonoglobus</taxon>
    </lineage>
</organism>
<dbReference type="PROSITE" id="PS50126">
    <property type="entry name" value="S1"/>
    <property type="match status" value="1"/>
</dbReference>
<feature type="compositionally biased region" description="Basic and acidic residues" evidence="1">
    <location>
        <begin position="104"/>
        <end position="138"/>
    </location>
</feature>
<dbReference type="GO" id="GO:0003729">
    <property type="term" value="F:mRNA binding"/>
    <property type="evidence" value="ECO:0007669"/>
    <property type="project" value="TreeGrafter"/>
</dbReference>
<feature type="compositionally biased region" description="Basic and acidic residues" evidence="1">
    <location>
        <begin position="74"/>
        <end position="86"/>
    </location>
</feature>
<dbReference type="Pfam" id="PF00575">
    <property type="entry name" value="S1"/>
    <property type="match status" value="1"/>
</dbReference>
<protein>
    <submittedName>
        <fullName evidence="3">S1 RNA-binding domain-containing protein</fullName>
    </submittedName>
</protein>
<dbReference type="GO" id="GO:0005737">
    <property type="term" value="C:cytoplasm"/>
    <property type="evidence" value="ECO:0007669"/>
    <property type="project" value="UniProtKB-ARBA"/>
</dbReference>
<dbReference type="SUPFAM" id="SSF50249">
    <property type="entry name" value="Nucleic acid-binding proteins"/>
    <property type="match status" value="1"/>
</dbReference>
<sequence>MPVELGSIVEGKITNVMPFGAFVSLPENQTGLVHISEVASNYVKDINEHVKAGDTVRVKVIRIDDSGKISLSIKKAEERKREEKKPVVSAPKGPVRPLEIDWGANRDQELSFEDKLSKFKQDSDEKMQALRRSNESKRSGGYHRGGGSY</sequence>
<evidence type="ECO:0000313" key="3">
    <source>
        <dbReference type="EMBL" id="HIU49291.1"/>
    </source>
</evidence>
<dbReference type="GO" id="GO:0003735">
    <property type="term" value="F:structural constituent of ribosome"/>
    <property type="evidence" value="ECO:0007669"/>
    <property type="project" value="TreeGrafter"/>
</dbReference>
<dbReference type="PANTHER" id="PTHR10724">
    <property type="entry name" value="30S RIBOSOMAL PROTEIN S1"/>
    <property type="match status" value="1"/>
</dbReference>
<dbReference type="InterPro" id="IPR050437">
    <property type="entry name" value="Ribos_protein_bS1-like"/>
</dbReference>
<evidence type="ECO:0000259" key="2">
    <source>
        <dbReference type="PROSITE" id="PS50126"/>
    </source>
</evidence>
<evidence type="ECO:0000313" key="4">
    <source>
        <dbReference type="Proteomes" id="UP000824111"/>
    </source>
</evidence>
<reference evidence="3" key="2">
    <citation type="journal article" date="2021" name="PeerJ">
        <title>Extensive microbial diversity within the chicken gut microbiome revealed by metagenomics and culture.</title>
        <authorList>
            <person name="Gilroy R."/>
            <person name="Ravi A."/>
            <person name="Getino M."/>
            <person name="Pursley I."/>
            <person name="Horton D.L."/>
            <person name="Alikhan N.F."/>
            <person name="Baker D."/>
            <person name="Gharbi K."/>
            <person name="Hall N."/>
            <person name="Watson M."/>
            <person name="Adriaenssens E.M."/>
            <person name="Foster-Nyarko E."/>
            <person name="Jarju S."/>
            <person name="Secka A."/>
            <person name="Antonio M."/>
            <person name="Oren A."/>
            <person name="Chaudhuri R.R."/>
            <person name="La Ragione R."/>
            <person name="Hildebrand F."/>
            <person name="Pallen M.J."/>
        </authorList>
    </citation>
    <scope>NUCLEOTIDE SEQUENCE</scope>
    <source>
        <strain evidence="3">ChiSjej4B22-9803</strain>
    </source>
</reference>
<proteinExistence type="predicted"/>
<dbReference type="Proteomes" id="UP000824111">
    <property type="component" value="Unassembled WGS sequence"/>
</dbReference>